<feature type="transmembrane region" description="Helical" evidence="1">
    <location>
        <begin position="47"/>
        <end position="66"/>
    </location>
</feature>
<evidence type="ECO:0000313" key="4">
    <source>
        <dbReference type="Proteomes" id="UP000746690"/>
    </source>
</evidence>
<keyword evidence="1" id="KW-0472">Membrane</keyword>
<proteinExistence type="predicted"/>
<feature type="transmembrane region" description="Helical" evidence="1">
    <location>
        <begin position="17"/>
        <end position="35"/>
    </location>
</feature>
<dbReference type="PANTHER" id="PTHR34220">
    <property type="entry name" value="SENSOR HISTIDINE KINASE YPDA"/>
    <property type="match status" value="1"/>
</dbReference>
<name>A0ABX1S2W3_9FLAO</name>
<dbReference type="InterPro" id="IPR010559">
    <property type="entry name" value="Sig_transdc_His_kin_internal"/>
</dbReference>
<dbReference type="Proteomes" id="UP000746690">
    <property type="component" value="Unassembled WGS sequence"/>
</dbReference>
<keyword evidence="3" id="KW-0808">Transferase</keyword>
<dbReference type="Pfam" id="PF06580">
    <property type="entry name" value="His_kinase"/>
    <property type="match status" value="1"/>
</dbReference>
<gene>
    <name evidence="3" type="ORF">HHX25_16325</name>
</gene>
<accession>A0ABX1S2W3</accession>
<keyword evidence="4" id="KW-1185">Reference proteome</keyword>
<reference evidence="3 4" key="1">
    <citation type="submission" date="2020-04" db="EMBL/GenBank/DDBJ databases">
        <title>A Flavivirga sp. nov.</title>
        <authorList>
            <person name="Sun X."/>
        </authorList>
    </citation>
    <scope>NUCLEOTIDE SEQUENCE [LARGE SCALE GENOMIC DNA]</scope>
    <source>
        <strain evidence="3 4">Y03</strain>
    </source>
</reference>
<evidence type="ECO:0000259" key="2">
    <source>
        <dbReference type="Pfam" id="PF06580"/>
    </source>
</evidence>
<sequence>MKDYFLRIIDFIQKRRWLVHVLFWISIYTLLVLGFDSDYEHSTEKLLHQFIKMSTKIVAAYLFVYYQVPKLLYKKKYLLFIISVIIFSYIFCVLERLLVVHVIEPLLRKGSFEQESIFEILTDIEKLHSTYLLSLYFPTLMFFVLKLVKEKFVEISQIETLKKEKSLAELSFLKAQIHPHFLFNTLNNLYILSLQKSNKAPETVLKLSQILDYMLYQCNDKHVNIEKELELIENYIHLEQLRYGNRLEIKLESNIGNLQTKIAPLILISIIENAFKHGIGETINKAEIKIDIKEEKSVLDFSVFNTKAKLLQKDKTQYREGIGQKNIEKQLKLIYPNKYQFQIDEKDMSYHVKLKIDLSS</sequence>
<evidence type="ECO:0000256" key="1">
    <source>
        <dbReference type="SAM" id="Phobius"/>
    </source>
</evidence>
<dbReference type="InterPro" id="IPR050640">
    <property type="entry name" value="Bact_2-comp_sensor_kinase"/>
</dbReference>
<organism evidence="3 4">
    <name type="scientific">Flavivirga algicola</name>
    <dbReference type="NCBI Taxonomy" id="2729136"/>
    <lineage>
        <taxon>Bacteria</taxon>
        <taxon>Pseudomonadati</taxon>
        <taxon>Bacteroidota</taxon>
        <taxon>Flavobacteriia</taxon>
        <taxon>Flavobacteriales</taxon>
        <taxon>Flavobacteriaceae</taxon>
        <taxon>Flavivirga</taxon>
    </lineage>
</organism>
<keyword evidence="3" id="KW-0418">Kinase</keyword>
<protein>
    <submittedName>
        <fullName evidence="3">Histidine kinase</fullName>
    </submittedName>
</protein>
<dbReference type="PANTHER" id="PTHR34220:SF7">
    <property type="entry name" value="SENSOR HISTIDINE KINASE YPDA"/>
    <property type="match status" value="1"/>
</dbReference>
<keyword evidence="1" id="KW-0812">Transmembrane</keyword>
<feature type="domain" description="Signal transduction histidine kinase internal region" evidence="2">
    <location>
        <begin position="168"/>
        <end position="247"/>
    </location>
</feature>
<dbReference type="RefSeq" id="WP_169675719.1">
    <property type="nucleotide sequence ID" value="NZ_JABBHF010000010.1"/>
</dbReference>
<comment type="caution">
    <text evidence="3">The sequence shown here is derived from an EMBL/GenBank/DDBJ whole genome shotgun (WGS) entry which is preliminary data.</text>
</comment>
<keyword evidence="1" id="KW-1133">Transmembrane helix</keyword>
<dbReference type="GO" id="GO:0016301">
    <property type="term" value="F:kinase activity"/>
    <property type="evidence" value="ECO:0007669"/>
    <property type="project" value="UniProtKB-KW"/>
</dbReference>
<evidence type="ECO:0000313" key="3">
    <source>
        <dbReference type="EMBL" id="NMH89079.1"/>
    </source>
</evidence>
<feature type="transmembrane region" description="Helical" evidence="1">
    <location>
        <begin position="78"/>
        <end position="103"/>
    </location>
</feature>
<dbReference type="EMBL" id="JABBHF010000010">
    <property type="protein sequence ID" value="NMH89079.1"/>
    <property type="molecule type" value="Genomic_DNA"/>
</dbReference>